<protein>
    <recommendedName>
        <fullName evidence="6">Hyphally-regulated cell wall protein N-terminal domain-containing protein</fullName>
    </recommendedName>
</protein>
<evidence type="ECO:0000256" key="3">
    <source>
        <dbReference type="ARBA" id="ARBA00022729"/>
    </source>
</evidence>
<sequence length="383" mass="39977">MKICLLLALTSLTAPLVGAVTISKDTELPSSGSYSDSYNINEDATLAIADGTTVTGGTSASLSSNLDVDGNLCIGAESVTVTSSTITNNGNLVIYNGDSMTDGGTNFAVQSLTNNGYLAIQNGLLSVGGTTTAEKFSFSNSFLNTGIMKFTSYLVDTSLSAGSGLVNEGTIMFDGGNVTFNSPMTGGGCLAFSGISLFWVDLSSQTLDQTLYITPSAQQVIIFVGGTKMITVRGLTMGNAIYFLDPGQASVSLSYNTTTGIATVNSTYSTGTSVIRKADIGLGFDESLFSVQSQLSTPGGWATQLFYTGTSPTDAPSNCDITTGLAFDTCINDLKFPSSSSIMPSSSSSSVVPPHPQHHHVYPHRFYILLLLRKQPKAIVIVL</sequence>
<keyword evidence="2" id="KW-0964">Secreted</keyword>
<evidence type="ECO:0000256" key="5">
    <source>
        <dbReference type="SAM" id="SignalP"/>
    </source>
</evidence>
<feature type="signal peptide" evidence="5">
    <location>
        <begin position="1"/>
        <end position="19"/>
    </location>
</feature>
<reference evidence="7 8" key="1">
    <citation type="journal article" date="2011" name="Proc. Natl. Acad. Sci. U.S.A.">
        <title>Evolutionary erosion of yeast sex chromosomes by mating-type switching accidents.</title>
        <authorList>
            <person name="Gordon J.L."/>
            <person name="Armisen D."/>
            <person name="Proux-Wera E."/>
            <person name="Oheigeartaigh S.S."/>
            <person name="Byrne K.P."/>
            <person name="Wolfe K.H."/>
        </authorList>
    </citation>
    <scope>NUCLEOTIDE SEQUENCE [LARGE SCALE GENOMIC DNA]</scope>
    <source>
        <strain evidence="8">ATCC 10597 / BCRC 20456 / CBS 421 / NBRC 0211 / NRRL Y-12639</strain>
    </source>
</reference>
<dbReference type="GeneID" id="11494654"/>
<evidence type="ECO:0000256" key="1">
    <source>
        <dbReference type="ARBA" id="ARBA00004613"/>
    </source>
</evidence>
<evidence type="ECO:0000313" key="8">
    <source>
        <dbReference type="Proteomes" id="UP000000689"/>
    </source>
</evidence>
<dbReference type="KEGG" id="ndi:NDAI_0K00380"/>
<keyword evidence="3 5" id="KW-0732">Signal</keyword>
<dbReference type="EMBL" id="HE580277">
    <property type="protein sequence ID" value="CCD27229.1"/>
    <property type="molecule type" value="Genomic_DNA"/>
</dbReference>
<dbReference type="HOGENOM" id="CLU_721782_0_0_1"/>
<feature type="chain" id="PRO_5003411009" description="Hyphally-regulated cell wall protein N-terminal domain-containing protein" evidence="5">
    <location>
        <begin position="20"/>
        <end position="383"/>
    </location>
</feature>
<organism evidence="7 8">
    <name type="scientific">Naumovozyma dairenensis (strain ATCC 10597 / BCRC 20456 / CBS 421 / NBRC 0211 / NRRL Y-12639)</name>
    <name type="common">Saccharomyces dairenensis</name>
    <dbReference type="NCBI Taxonomy" id="1071378"/>
    <lineage>
        <taxon>Eukaryota</taxon>
        <taxon>Fungi</taxon>
        <taxon>Dikarya</taxon>
        <taxon>Ascomycota</taxon>
        <taxon>Saccharomycotina</taxon>
        <taxon>Saccharomycetes</taxon>
        <taxon>Saccharomycetales</taxon>
        <taxon>Saccharomycetaceae</taxon>
        <taxon>Naumovozyma</taxon>
    </lineage>
</organism>
<dbReference type="Pfam" id="PF11765">
    <property type="entry name" value="Hyphal_reg_CWP"/>
    <property type="match status" value="1"/>
</dbReference>
<dbReference type="InterPro" id="IPR021031">
    <property type="entry name" value="Hyphal-reg_cell_wall_N"/>
</dbReference>
<evidence type="ECO:0000313" key="7">
    <source>
        <dbReference type="EMBL" id="CCD27229.1"/>
    </source>
</evidence>
<comment type="subcellular location">
    <subcellularLocation>
        <location evidence="1">Secreted</location>
    </subcellularLocation>
</comment>
<keyword evidence="4" id="KW-0325">Glycoprotein</keyword>
<dbReference type="RefSeq" id="XP_003672472.1">
    <property type="nucleotide sequence ID" value="XM_003672424.1"/>
</dbReference>
<dbReference type="GO" id="GO:0005576">
    <property type="term" value="C:extracellular region"/>
    <property type="evidence" value="ECO:0007669"/>
    <property type="project" value="UniProtKB-SubCell"/>
</dbReference>
<keyword evidence="8" id="KW-1185">Reference proteome</keyword>
<evidence type="ECO:0000256" key="2">
    <source>
        <dbReference type="ARBA" id="ARBA00022525"/>
    </source>
</evidence>
<dbReference type="AlphaFoldDB" id="G0WHG8"/>
<proteinExistence type="predicted"/>
<gene>
    <name evidence="7" type="primary">NDAI0K00380</name>
    <name evidence="7" type="ordered locus">NDAI_0K00380</name>
</gene>
<dbReference type="GO" id="GO:0009277">
    <property type="term" value="C:fungal-type cell wall"/>
    <property type="evidence" value="ECO:0007669"/>
    <property type="project" value="UniProtKB-ARBA"/>
</dbReference>
<name>G0WHG8_NAUDC</name>
<evidence type="ECO:0000259" key="6">
    <source>
        <dbReference type="Pfam" id="PF11765"/>
    </source>
</evidence>
<evidence type="ECO:0000256" key="4">
    <source>
        <dbReference type="ARBA" id="ARBA00023180"/>
    </source>
</evidence>
<accession>G0WHG8</accession>
<dbReference type="Proteomes" id="UP000000689">
    <property type="component" value="Chromosome 11"/>
</dbReference>
<feature type="domain" description="Hyphally-regulated cell wall protein N-terminal" evidence="6">
    <location>
        <begin position="13"/>
        <end position="320"/>
    </location>
</feature>